<name>A0A8T2SNU9_CERRI</name>
<keyword evidence="2" id="KW-1185">Reference proteome</keyword>
<comment type="caution">
    <text evidence="1">The sequence shown here is derived from an EMBL/GenBank/DDBJ whole genome shotgun (WGS) entry which is preliminary data.</text>
</comment>
<protein>
    <submittedName>
        <fullName evidence="1">Uncharacterized protein</fullName>
    </submittedName>
</protein>
<sequence length="65" mass="6854">MLEGLQASNVATLVNNETEQKLQIVVAAQCAISSGSWAVKFVEDSMRRGDTHGSSSVGSKLTADE</sequence>
<dbReference type="Proteomes" id="UP000825935">
    <property type="component" value="Chromosome 19"/>
</dbReference>
<reference evidence="1" key="1">
    <citation type="submission" date="2021-08" db="EMBL/GenBank/DDBJ databases">
        <title>WGS assembly of Ceratopteris richardii.</title>
        <authorList>
            <person name="Marchant D.B."/>
            <person name="Chen G."/>
            <person name="Jenkins J."/>
            <person name="Shu S."/>
            <person name="Leebens-Mack J."/>
            <person name="Grimwood J."/>
            <person name="Schmutz J."/>
            <person name="Soltis P."/>
            <person name="Soltis D."/>
            <person name="Chen Z.-H."/>
        </authorList>
    </citation>
    <scope>NUCLEOTIDE SEQUENCE</scope>
    <source>
        <strain evidence="1">Whitten #5841</strain>
        <tissue evidence="1">Leaf</tissue>
    </source>
</reference>
<dbReference type="EMBL" id="CM035424">
    <property type="protein sequence ID" value="KAH7353072.1"/>
    <property type="molecule type" value="Genomic_DNA"/>
</dbReference>
<gene>
    <name evidence="1" type="ORF">KP509_19G077500</name>
</gene>
<evidence type="ECO:0000313" key="2">
    <source>
        <dbReference type="Proteomes" id="UP000825935"/>
    </source>
</evidence>
<organism evidence="1 2">
    <name type="scientific">Ceratopteris richardii</name>
    <name type="common">Triangle waterfern</name>
    <dbReference type="NCBI Taxonomy" id="49495"/>
    <lineage>
        <taxon>Eukaryota</taxon>
        <taxon>Viridiplantae</taxon>
        <taxon>Streptophyta</taxon>
        <taxon>Embryophyta</taxon>
        <taxon>Tracheophyta</taxon>
        <taxon>Polypodiopsida</taxon>
        <taxon>Polypodiidae</taxon>
        <taxon>Polypodiales</taxon>
        <taxon>Pteridineae</taxon>
        <taxon>Pteridaceae</taxon>
        <taxon>Parkerioideae</taxon>
        <taxon>Ceratopteris</taxon>
    </lineage>
</organism>
<dbReference type="AlphaFoldDB" id="A0A8T2SNU9"/>
<accession>A0A8T2SNU9</accession>
<proteinExistence type="predicted"/>
<evidence type="ECO:0000313" key="1">
    <source>
        <dbReference type="EMBL" id="KAH7353072.1"/>
    </source>
</evidence>